<evidence type="ECO:0000313" key="1">
    <source>
        <dbReference type="EMBL" id="CAD5926491.1"/>
    </source>
</evidence>
<protein>
    <submittedName>
        <fullName evidence="1">Uncharacterized protein</fullName>
    </submittedName>
</protein>
<proteinExistence type="predicted"/>
<name>A0AAD1Q2B9_PLAAG</name>
<accession>A0AAD1Q2B9</accession>
<dbReference type="Proteomes" id="UP001153761">
    <property type="component" value="Chromosome"/>
</dbReference>
<dbReference type="AlphaFoldDB" id="A0AAD1Q2B9"/>
<gene>
    <name evidence="1" type="ORF">PANO66_01044</name>
</gene>
<dbReference type="EMBL" id="LR882963">
    <property type="protein sequence ID" value="CAD5926491.1"/>
    <property type="molecule type" value="Genomic_DNA"/>
</dbReference>
<reference evidence="1" key="1">
    <citation type="submission" date="2020-09" db="EMBL/GenBank/DDBJ databases">
        <authorList>
            <person name="Blom J."/>
        </authorList>
    </citation>
    <scope>NUCLEOTIDE SEQUENCE</scope>
    <source>
        <strain evidence="1">No.66</strain>
    </source>
</reference>
<evidence type="ECO:0000313" key="2">
    <source>
        <dbReference type="Proteomes" id="UP001153761"/>
    </source>
</evidence>
<organism evidence="1 2">
    <name type="scientific">Planktothrix agardhii</name>
    <name type="common">Oscillatoria agardhii</name>
    <dbReference type="NCBI Taxonomy" id="1160"/>
    <lineage>
        <taxon>Bacteria</taxon>
        <taxon>Bacillati</taxon>
        <taxon>Cyanobacteriota</taxon>
        <taxon>Cyanophyceae</taxon>
        <taxon>Oscillatoriophycideae</taxon>
        <taxon>Oscillatoriales</taxon>
        <taxon>Microcoleaceae</taxon>
        <taxon>Planktothrix</taxon>
    </lineage>
</organism>
<sequence>MKLIYRGRYDTTYSPQSQATQDLLGYVCQAGS</sequence>